<dbReference type="Proteomes" id="UP000564885">
    <property type="component" value="Unassembled WGS sequence"/>
</dbReference>
<dbReference type="InterPro" id="IPR030997">
    <property type="entry name" value="SoxY_para_1"/>
</dbReference>
<dbReference type="EMBL" id="JABEPP010000003">
    <property type="protein sequence ID" value="NNM73353.1"/>
    <property type="molecule type" value="Genomic_DNA"/>
</dbReference>
<evidence type="ECO:0000313" key="3">
    <source>
        <dbReference type="Proteomes" id="UP000564885"/>
    </source>
</evidence>
<dbReference type="InterPro" id="IPR032711">
    <property type="entry name" value="SoxY"/>
</dbReference>
<dbReference type="NCBIfam" id="TIGR04487">
    <property type="entry name" value="SoxY_para_1"/>
    <property type="match status" value="1"/>
</dbReference>
<keyword evidence="3" id="KW-1185">Reference proteome</keyword>
<dbReference type="Gene3D" id="2.60.40.2470">
    <property type="entry name" value="SoxY domain"/>
    <property type="match status" value="1"/>
</dbReference>
<evidence type="ECO:0000313" key="2">
    <source>
        <dbReference type="EMBL" id="NNM73353.1"/>
    </source>
</evidence>
<reference evidence="2 3" key="1">
    <citation type="submission" date="2020-04" db="EMBL/GenBank/DDBJ databases">
        <title>Enterovirga sp. isolate from soil.</title>
        <authorList>
            <person name="Chea S."/>
            <person name="Kim D.-U."/>
        </authorList>
    </citation>
    <scope>NUCLEOTIDE SEQUENCE [LARGE SCALE GENOMIC DNA]</scope>
    <source>
        <strain evidence="2 3">DB1703</strain>
    </source>
</reference>
<dbReference type="PROSITE" id="PS51318">
    <property type="entry name" value="TAT"/>
    <property type="match status" value="1"/>
</dbReference>
<gene>
    <name evidence="2" type="ORF">HJG44_13270</name>
</gene>
<name>A0A849IHF3_9HYPH</name>
<protein>
    <submittedName>
        <fullName evidence="2">SoxY-related AACIE arm protein</fullName>
    </submittedName>
</protein>
<accession>A0A849IHF3</accession>
<comment type="caution">
    <text evidence="2">The sequence shown here is derived from an EMBL/GenBank/DDBJ whole genome shotgun (WGS) entry which is preliminary data.</text>
</comment>
<feature type="domain" description="Ig-like SoxY" evidence="1">
    <location>
        <begin position="43"/>
        <end position="146"/>
    </location>
</feature>
<evidence type="ECO:0000259" key="1">
    <source>
        <dbReference type="Pfam" id="PF13501"/>
    </source>
</evidence>
<dbReference type="RefSeq" id="WP_171218809.1">
    <property type="nucleotide sequence ID" value="NZ_JABEPP010000003.1"/>
</dbReference>
<dbReference type="AlphaFoldDB" id="A0A849IHF3"/>
<sequence length="150" mass="15887">MLVSLSRREVLLAGSAASFVLAVPALASPEEMNEAIRRFTSGAETKAGRVRLDLPPLVENGNAAPLAILVESPMTEADHVRRIAVFNERNPQPNVITAHLGPRSGRASLSTRIRLANSQRITAVAEMSDGSFWSGTADVIVTLAACIEGA</sequence>
<proteinExistence type="predicted"/>
<dbReference type="PIRSF" id="PIRSF010312">
    <property type="entry name" value="Sulphur_oxidation_SoxY"/>
    <property type="match status" value="1"/>
</dbReference>
<dbReference type="InterPro" id="IPR006311">
    <property type="entry name" value="TAT_signal"/>
</dbReference>
<dbReference type="InterPro" id="IPR016568">
    <property type="entry name" value="Sulphur_oxidation_SoxY"/>
</dbReference>
<dbReference type="InterPro" id="IPR038162">
    <property type="entry name" value="SoxY_sf"/>
</dbReference>
<dbReference type="Pfam" id="PF13501">
    <property type="entry name" value="SoxY"/>
    <property type="match status" value="1"/>
</dbReference>
<organism evidence="2 3">
    <name type="scientific">Enterovirga aerilata</name>
    <dbReference type="NCBI Taxonomy" id="2730920"/>
    <lineage>
        <taxon>Bacteria</taxon>
        <taxon>Pseudomonadati</taxon>
        <taxon>Pseudomonadota</taxon>
        <taxon>Alphaproteobacteria</taxon>
        <taxon>Hyphomicrobiales</taxon>
        <taxon>Methylobacteriaceae</taxon>
        <taxon>Enterovirga</taxon>
    </lineage>
</organism>